<accession>A0A7R9QIZ8</accession>
<dbReference type="EMBL" id="CAJPIZ010035534">
    <property type="protein sequence ID" value="CAG2120794.1"/>
    <property type="molecule type" value="Genomic_DNA"/>
</dbReference>
<gene>
    <name evidence="1" type="ORF">OSB1V03_LOCUS20740</name>
</gene>
<protein>
    <submittedName>
        <fullName evidence="1">Uncharacterized protein</fullName>
    </submittedName>
</protein>
<feature type="non-terminal residue" evidence="1">
    <location>
        <position position="81"/>
    </location>
</feature>
<proteinExistence type="predicted"/>
<reference evidence="1" key="1">
    <citation type="submission" date="2020-11" db="EMBL/GenBank/DDBJ databases">
        <authorList>
            <person name="Tran Van P."/>
        </authorList>
    </citation>
    <scope>NUCLEOTIDE SEQUENCE</scope>
</reference>
<sequence length="81" mass="8940">MKTKKLLNSNQSRVVTNNENSKSVVDDLLSPLLLQTDLIDGDVDDSRPTVEPIIEANCRTDDILGADTESTVNEDQILSHM</sequence>
<organism evidence="1">
    <name type="scientific">Medioppia subpectinata</name>
    <dbReference type="NCBI Taxonomy" id="1979941"/>
    <lineage>
        <taxon>Eukaryota</taxon>
        <taxon>Metazoa</taxon>
        <taxon>Ecdysozoa</taxon>
        <taxon>Arthropoda</taxon>
        <taxon>Chelicerata</taxon>
        <taxon>Arachnida</taxon>
        <taxon>Acari</taxon>
        <taxon>Acariformes</taxon>
        <taxon>Sarcoptiformes</taxon>
        <taxon>Oribatida</taxon>
        <taxon>Brachypylina</taxon>
        <taxon>Oppioidea</taxon>
        <taxon>Oppiidae</taxon>
        <taxon>Medioppia</taxon>
    </lineage>
</organism>
<evidence type="ECO:0000313" key="1">
    <source>
        <dbReference type="EMBL" id="CAD7645939.1"/>
    </source>
</evidence>
<dbReference type="AlphaFoldDB" id="A0A7R9QIZ8"/>
<keyword evidence="2" id="KW-1185">Reference proteome</keyword>
<name>A0A7R9QIZ8_9ACAR</name>
<dbReference type="EMBL" id="OC890109">
    <property type="protein sequence ID" value="CAD7645939.1"/>
    <property type="molecule type" value="Genomic_DNA"/>
</dbReference>
<evidence type="ECO:0000313" key="2">
    <source>
        <dbReference type="Proteomes" id="UP000759131"/>
    </source>
</evidence>
<dbReference type="Proteomes" id="UP000759131">
    <property type="component" value="Unassembled WGS sequence"/>
</dbReference>